<evidence type="ECO:0000313" key="2">
    <source>
        <dbReference type="Proteomes" id="UP000004416"/>
    </source>
</evidence>
<organism evidence="1 2">
    <name type="scientific">Desulfitobacterium hafniense DP7</name>
    <dbReference type="NCBI Taxonomy" id="537010"/>
    <lineage>
        <taxon>Bacteria</taxon>
        <taxon>Bacillati</taxon>
        <taxon>Bacillota</taxon>
        <taxon>Clostridia</taxon>
        <taxon>Eubacteriales</taxon>
        <taxon>Desulfitobacteriaceae</taxon>
        <taxon>Desulfitobacterium</taxon>
    </lineage>
</organism>
<reference evidence="1 2" key="1">
    <citation type="submission" date="2011-08" db="EMBL/GenBank/DDBJ databases">
        <authorList>
            <person name="Weinstock G."/>
            <person name="Sodergren E."/>
            <person name="Clifton S."/>
            <person name="Fulton L."/>
            <person name="Fulton B."/>
            <person name="Courtney L."/>
            <person name="Fronick C."/>
            <person name="Harrison M."/>
            <person name="Strong C."/>
            <person name="Farmer C."/>
            <person name="Delahaunty K."/>
            <person name="Markovic C."/>
            <person name="Hall O."/>
            <person name="Minx P."/>
            <person name="Tomlinson C."/>
            <person name="Mitreva M."/>
            <person name="Hou S."/>
            <person name="Chen J."/>
            <person name="Wollam A."/>
            <person name="Pepin K.H."/>
            <person name="Johnson M."/>
            <person name="Bhonagiri V."/>
            <person name="Zhang X."/>
            <person name="Suruliraj S."/>
            <person name="Warren W."/>
            <person name="Chinwalla A."/>
            <person name="Mardis E.R."/>
            <person name="Wilson R.K."/>
        </authorList>
    </citation>
    <scope>NUCLEOTIDE SEQUENCE [LARGE SCALE GENOMIC DNA]</scope>
    <source>
        <strain evidence="1 2">DP7</strain>
    </source>
</reference>
<accession>G9XPZ9</accession>
<feature type="non-terminal residue" evidence="1">
    <location>
        <position position="1"/>
    </location>
</feature>
<name>G9XPZ9_DESHA</name>
<evidence type="ECO:0000313" key="1">
    <source>
        <dbReference type="EMBL" id="EHL06256.1"/>
    </source>
</evidence>
<dbReference type="HOGENOM" id="CLU_3281052_0_0_9"/>
<dbReference type="AlphaFoldDB" id="G9XPZ9"/>
<proteinExistence type="predicted"/>
<sequence>GRFQPPIENKVRKQCFREAIWKGRNLDEGFAQAATPQRMA</sequence>
<dbReference type="EMBL" id="AFZX01000079">
    <property type="protein sequence ID" value="EHL06256.1"/>
    <property type="molecule type" value="Genomic_DNA"/>
</dbReference>
<protein>
    <submittedName>
        <fullName evidence="1">Uncharacterized protein</fullName>
    </submittedName>
</protein>
<gene>
    <name evidence="1" type="ORF">HMPREF0322_03045</name>
</gene>
<dbReference type="Proteomes" id="UP000004416">
    <property type="component" value="Unassembled WGS sequence"/>
</dbReference>
<comment type="caution">
    <text evidence="1">The sequence shown here is derived from an EMBL/GenBank/DDBJ whole genome shotgun (WGS) entry which is preliminary data.</text>
</comment>